<dbReference type="GO" id="GO:0000105">
    <property type="term" value="P:L-histidine biosynthetic process"/>
    <property type="evidence" value="ECO:0007669"/>
    <property type="project" value="UniProtKB-UniRule"/>
</dbReference>
<evidence type="ECO:0000256" key="8">
    <source>
        <dbReference type="ARBA" id="ARBA00047481"/>
    </source>
</evidence>
<dbReference type="GO" id="GO:0004400">
    <property type="term" value="F:histidinol-phosphate transaminase activity"/>
    <property type="evidence" value="ECO:0007669"/>
    <property type="project" value="UniProtKB-UniRule"/>
</dbReference>
<comment type="similarity">
    <text evidence="3 9">Belongs to the class-II pyridoxal-phosphate-dependent aminotransferase family. Histidinol-phosphate aminotransferase subfamily.</text>
</comment>
<evidence type="ECO:0000256" key="7">
    <source>
        <dbReference type="ARBA" id="ARBA00022898"/>
    </source>
</evidence>
<reference evidence="11 12" key="1">
    <citation type="submission" date="2020-07" db="EMBL/GenBank/DDBJ databases">
        <authorList>
            <person name="Feng X."/>
        </authorList>
    </citation>
    <scope>NUCLEOTIDE SEQUENCE [LARGE SCALE GENOMIC DNA]</scope>
    <source>
        <strain evidence="11 12">JCM23202</strain>
    </source>
</reference>
<keyword evidence="9" id="KW-0028">Amino-acid biosynthesis</keyword>
<dbReference type="Proteomes" id="UP000526501">
    <property type="component" value="Unassembled WGS sequence"/>
</dbReference>
<keyword evidence="9" id="KW-0368">Histidine biosynthesis</keyword>
<dbReference type="InterPro" id="IPR005861">
    <property type="entry name" value="HisP_aminotrans"/>
</dbReference>
<evidence type="ECO:0000256" key="9">
    <source>
        <dbReference type="HAMAP-Rule" id="MF_01023"/>
    </source>
</evidence>
<dbReference type="GO" id="GO:0030170">
    <property type="term" value="F:pyridoxal phosphate binding"/>
    <property type="evidence" value="ECO:0007669"/>
    <property type="project" value="InterPro"/>
</dbReference>
<evidence type="ECO:0000313" key="11">
    <source>
        <dbReference type="EMBL" id="MBC2606074.1"/>
    </source>
</evidence>
<feature type="domain" description="Aminotransferase class I/classII large" evidence="10">
    <location>
        <begin position="39"/>
        <end position="360"/>
    </location>
</feature>
<dbReference type="EMBL" id="JACHVC010000007">
    <property type="protein sequence ID" value="MBC2606074.1"/>
    <property type="molecule type" value="Genomic_DNA"/>
</dbReference>
<dbReference type="CDD" id="cd00609">
    <property type="entry name" value="AAT_like"/>
    <property type="match status" value="1"/>
</dbReference>
<evidence type="ECO:0000256" key="3">
    <source>
        <dbReference type="ARBA" id="ARBA00007970"/>
    </source>
</evidence>
<evidence type="ECO:0000256" key="5">
    <source>
        <dbReference type="ARBA" id="ARBA00022576"/>
    </source>
</evidence>
<dbReference type="Gene3D" id="3.40.640.10">
    <property type="entry name" value="Type I PLP-dependent aspartate aminotransferase-like (Major domain)"/>
    <property type="match status" value="1"/>
</dbReference>
<comment type="subunit">
    <text evidence="4 9">Homodimer.</text>
</comment>
<evidence type="ECO:0000256" key="2">
    <source>
        <dbReference type="ARBA" id="ARBA00005011"/>
    </source>
</evidence>
<name>A0A7X1B5L1_9BACT</name>
<accession>A0A7X1B5L1</accession>
<organism evidence="11 12">
    <name type="scientific">Pelagicoccus albus</name>
    <dbReference type="NCBI Taxonomy" id="415222"/>
    <lineage>
        <taxon>Bacteria</taxon>
        <taxon>Pseudomonadati</taxon>
        <taxon>Verrucomicrobiota</taxon>
        <taxon>Opitutia</taxon>
        <taxon>Puniceicoccales</taxon>
        <taxon>Pelagicoccaceae</taxon>
        <taxon>Pelagicoccus</taxon>
    </lineage>
</organism>
<keyword evidence="5 9" id="KW-0032">Aminotransferase</keyword>
<dbReference type="InterPro" id="IPR004839">
    <property type="entry name" value="Aminotransferase_I/II_large"/>
</dbReference>
<dbReference type="SUPFAM" id="SSF53383">
    <property type="entry name" value="PLP-dependent transferases"/>
    <property type="match status" value="1"/>
</dbReference>
<dbReference type="PANTHER" id="PTHR43643">
    <property type="entry name" value="HISTIDINOL-PHOSPHATE AMINOTRANSFERASE 2"/>
    <property type="match status" value="1"/>
</dbReference>
<keyword evidence="6 9" id="KW-0808">Transferase</keyword>
<dbReference type="InterPro" id="IPR015424">
    <property type="entry name" value="PyrdxlP-dep_Trfase"/>
</dbReference>
<protein>
    <recommendedName>
        <fullName evidence="9">Histidinol-phosphate aminotransferase</fullName>
        <ecNumber evidence="9">2.6.1.9</ecNumber>
    </recommendedName>
    <alternativeName>
        <fullName evidence="9">Imidazole acetol-phosphate transaminase</fullName>
    </alternativeName>
</protein>
<dbReference type="InterPro" id="IPR015422">
    <property type="entry name" value="PyrdxlP-dep_Trfase_small"/>
</dbReference>
<dbReference type="HAMAP" id="MF_01023">
    <property type="entry name" value="HisC_aminotrans_2"/>
    <property type="match status" value="1"/>
</dbReference>
<dbReference type="AlphaFoldDB" id="A0A7X1B5L1"/>
<keyword evidence="7 9" id="KW-0663">Pyridoxal phosphate</keyword>
<evidence type="ECO:0000256" key="4">
    <source>
        <dbReference type="ARBA" id="ARBA00011738"/>
    </source>
</evidence>
<dbReference type="RefSeq" id="WP_185659957.1">
    <property type="nucleotide sequence ID" value="NZ_CAWPOO010000007.1"/>
</dbReference>
<dbReference type="Gene3D" id="3.90.1150.10">
    <property type="entry name" value="Aspartate Aminotransferase, domain 1"/>
    <property type="match status" value="1"/>
</dbReference>
<comment type="cofactor">
    <cofactor evidence="1 9">
        <name>pyridoxal 5'-phosphate</name>
        <dbReference type="ChEBI" id="CHEBI:597326"/>
    </cofactor>
</comment>
<evidence type="ECO:0000313" key="12">
    <source>
        <dbReference type="Proteomes" id="UP000526501"/>
    </source>
</evidence>
<dbReference type="InterPro" id="IPR015421">
    <property type="entry name" value="PyrdxlP-dep_Trfase_major"/>
</dbReference>
<keyword evidence="12" id="KW-1185">Reference proteome</keyword>
<evidence type="ECO:0000256" key="6">
    <source>
        <dbReference type="ARBA" id="ARBA00022679"/>
    </source>
</evidence>
<comment type="catalytic activity">
    <reaction evidence="8 9">
        <text>L-histidinol phosphate + 2-oxoglutarate = 3-(imidazol-4-yl)-2-oxopropyl phosphate + L-glutamate</text>
        <dbReference type="Rhea" id="RHEA:23744"/>
        <dbReference type="ChEBI" id="CHEBI:16810"/>
        <dbReference type="ChEBI" id="CHEBI:29985"/>
        <dbReference type="ChEBI" id="CHEBI:57766"/>
        <dbReference type="ChEBI" id="CHEBI:57980"/>
        <dbReference type="EC" id="2.6.1.9"/>
    </reaction>
</comment>
<comment type="pathway">
    <text evidence="2 9">Amino-acid biosynthesis; L-histidine biosynthesis; L-histidine from 5-phospho-alpha-D-ribose 1-diphosphate: step 7/9.</text>
</comment>
<dbReference type="UniPathway" id="UPA00031">
    <property type="reaction ID" value="UER00012"/>
</dbReference>
<dbReference type="Pfam" id="PF00155">
    <property type="entry name" value="Aminotran_1_2"/>
    <property type="match status" value="1"/>
</dbReference>
<proteinExistence type="inferred from homology"/>
<dbReference type="EC" id="2.6.1.9" evidence="9"/>
<evidence type="ECO:0000259" key="10">
    <source>
        <dbReference type="Pfam" id="PF00155"/>
    </source>
</evidence>
<feature type="modified residue" description="N6-(pyridoxal phosphate)lysine" evidence="9">
    <location>
        <position position="228"/>
    </location>
</feature>
<dbReference type="InterPro" id="IPR050106">
    <property type="entry name" value="HistidinolP_aminotransfase"/>
</dbReference>
<comment type="caution">
    <text evidence="11">The sequence shown here is derived from an EMBL/GenBank/DDBJ whole genome shotgun (WGS) entry which is preliminary data.</text>
</comment>
<sequence>MSVSVTDLVKPELLKQPVYQPGKPIEDVARELGLDPLGILKLASNENPMGASEAAIEAGKAAMESVELYPDGGCFELKKAIAANRGLSPEQIVIGNGSNEVLEIIGHAFLGAGDEAVMGDRAFIVYKLVTLLFGATPVEVPMKNFTHDLDAMAEAVTEKTKVVFLPSPDNPSGTANSEAEIRAFIEKLPEHVLFVLDEAYAEYVANAPDLRDLIAAGRKVFCTRTFSKIYGLAGLRVGYGYGSPELVGLLNRVREPFNVNSIAQAAAIAALGDQGFVSDCRVANEVGRIQLETGFMSMGCEYIQSFANFVTVKVGDGVRCFEELQKQGVIVRPLAPYGLPEWVRVTVGLPEQNDMALKALNSFLKS</sequence>
<evidence type="ECO:0000256" key="1">
    <source>
        <dbReference type="ARBA" id="ARBA00001933"/>
    </source>
</evidence>
<dbReference type="PANTHER" id="PTHR43643:SF3">
    <property type="entry name" value="HISTIDINOL-PHOSPHATE AMINOTRANSFERASE"/>
    <property type="match status" value="1"/>
</dbReference>
<gene>
    <name evidence="9" type="primary">hisC</name>
    <name evidence="11" type="ORF">H5P27_08450</name>
</gene>
<dbReference type="NCBIfam" id="TIGR01141">
    <property type="entry name" value="hisC"/>
    <property type="match status" value="1"/>
</dbReference>